<accession>A0A7L5BLU7</accession>
<evidence type="ECO:0000313" key="1">
    <source>
        <dbReference type="EMBL" id="QIB39763.1"/>
    </source>
</evidence>
<dbReference type="Proteomes" id="UP000464865">
    <property type="component" value="Chromosome M15-12"/>
</dbReference>
<organism evidence="1 2">
    <name type="scientific">Rhizobium oryzihabitans</name>
    <dbReference type="NCBI Taxonomy" id="2267833"/>
    <lineage>
        <taxon>Bacteria</taxon>
        <taxon>Pseudomonadati</taxon>
        <taxon>Pseudomonadota</taxon>
        <taxon>Alphaproteobacteria</taxon>
        <taxon>Hyphomicrobiales</taxon>
        <taxon>Rhizobiaceae</taxon>
        <taxon>Rhizobium/Agrobacterium group</taxon>
        <taxon>Rhizobium</taxon>
    </lineage>
</organism>
<sequence>MKSTPYERIYGPSPVLDGLAAVTLSRAVLSGLAKGALQKWIERPSCLAVSVRGSGIEPSLTAFRFTSEFNHHLVPRNG</sequence>
<evidence type="ECO:0000313" key="2">
    <source>
        <dbReference type="Proteomes" id="UP000464865"/>
    </source>
</evidence>
<dbReference type="KEGG" id="roy:G3A56_17585"/>
<reference evidence="1 2" key="1">
    <citation type="submission" date="2020-02" db="EMBL/GenBank/DDBJ databases">
        <title>Plant-Promoting Endophytic Bacterium Rhizobium oryzihabitans sp. nov., Isolated from the Root of Rice.</title>
        <authorList>
            <person name="zhao J."/>
            <person name="Zhang G."/>
        </authorList>
    </citation>
    <scope>NUCLEOTIDE SEQUENCE [LARGE SCALE GENOMIC DNA]</scope>
    <source>
        <strain evidence="1 2">M15</strain>
    </source>
</reference>
<protein>
    <submittedName>
        <fullName evidence="1">Uncharacterized protein</fullName>
    </submittedName>
</protein>
<gene>
    <name evidence="1" type="ORF">G3A56_17585</name>
</gene>
<name>A0A7L5BLU7_9HYPH</name>
<dbReference type="AlphaFoldDB" id="A0A7L5BLU7"/>
<keyword evidence="2" id="KW-1185">Reference proteome</keyword>
<dbReference type="EMBL" id="CP048635">
    <property type="protein sequence ID" value="QIB39763.1"/>
    <property type="molecule type" value="Genomic_DNA"/>
</dbReference>
<proteinExistence type="predicted"/>
<dbReference type="RefSeq" id="WP_137067590.1">
    <property type="nucleotide sequence ID" value="NZ_CP048635.1"/>
</dbReference>